<dbReference type="Gene3D" id="3.40.630.30">
    <property type="match status" value="2"/>
</dbReference>
<dbReference type="GO" id="GO:0016747">
    <property type="term" value="F:acyltransferase activity, transferring groups other than amino-acyl groups"/>
    <property type="evidence" value="ECO:0007669"/>
    <property type="project" value="InterPro"/>
</dbReference>
<keyword evidence="1 5" id="KW-0808">Transferase</keyword>
<keyword evidence="2 5" id="KW-0012">Acyltransferase</keyword>
<dbReference type="Proteomes" id="UP000245783">
    <property type="component" value="Unassembled WGS sequence"/>
</dbReference>
<dbReference type="Pfam" id="PF00583">
    <property type="entry name" value="Acetyltransf_1"/>
    <property type="match status" value="1"/>
</dbReference>
<dbReference type="InterPro" id="IPR016181">
    <property type="entry name" value="Acyl_CoA_acyltransferase"/>
</dbReference>
<dbReference type="CDD" id="cd04301">
    <property type="entry name" value="NAT_SF"/>
    <property type="match status" value="1"/>
</dbReference>
<evidence type="ECO:0000259" key="4">
    <source>
        <dbReference type="PROSITE" id="PS51186"/>
    </source>
</evidence>
<dbReference type="GO" id="GO:0031415">
    <property type="term" value="C:NatA complex"/>
    <property type="evidence" value="ECO:0007669"/>
    <property type="project" value="TreeGrafter"/>
</dbReference>
<feature type="compositionally biased region" description="Basic and acidic residues" evidence="3">
    <location>
        <begin position="171"/>
        <end position="191"/>
    </location>
</feature>
<organism evidence="5 6">
    <name type="scientific">Ceraceosorus guamensis</name>
    <dbReference type="NCBI Taxonomy" id="1522189"/>
    <lineage>
        <taxon>Eukaryota</taxon>
        <taxon>Fungi</taxon>
        <taxon>Dikarya</taxon>
        <taxon>Basidiomycota</taxon>
        <taxon>Ustilaginomycotina</taxon>
        <taxon>Exobasidiomycetes</taxon>
        <taxon>Ceraceosorales</taxon>
        <taxon>Ceraceosoraceae</taxon>
        <taxon>Ceraceosorus</taxon>
    </lineage>
</organism>
<dbReference type="GeneID" id="37036201"/>
<feature type="compositionally biased region" description="Low complexity" evidence="3">
    <location>
        <begin position="150"/>
        <end position="170"/>
    </location>
</feature>
<dbReference type="InterPro" id="IPR051556">
    <property type="entry name" value="N-term/lysine_N-AcTrnsfr"/>
</dbReference>
<dbReference type="EMBL" id="KZ819397">
    <property type="protein sequence ID" value="PWN41190.1"/>
    <property type="molecule type" value="Genomic_DNA"/>
</dbReference>
<gene>
    <name evidence="5" type="ORF">IE81DRAFT_324804</name>
</gene>
<reference evidence="5 6" key="1">
    <citation type="journal article" date="2018" name="Mol. Biol. Evol.">
        <title>Broad Genomic Sampling Reveals a Smut Pathogenic Ancestry of the Fungal Clade Ustilaginomycotina.</title>
        <authorList>
            <person name="Kijpornyongpan T."/>
            <person name="Mondo S.J."/>
            <person name="Barry K."/>
            <person name="Sandor L."/>
            <person name="Lee J."/>
            <person name="Lipzen A."/>
            <person name="Pangilinan J."/>
            <person name="LaButti K."/>
            <person name="Hainaut M."/>
            <person name="Henrissat B."/>
            <person name="Grigoriev I.V."/>
            <person name="Spatafora J.W."/>
            <person name="Aime M.C."/>
        </authorList>
    </citation>
    <scope>NUCLEOTIDE SEQUENCE [LARGE SCALE GENOMIC DNA]</scope>
    <source>
        <strain evidence="5 6">MCA 4658</strain>
    </source>
</reference>
<protein>
    <submittedName>
        <fullName evidence="5">Acyl-CoA N-acyltransferase</fullName>
    </submittedName>
</protein>
<dbReference type="PROSITE" id="PS51186">
    <property type="entry name" value="GNAT"/>
    <property type="match status" value="1"/>
</dbReference>
<dbReference type="PANTHER" id="PTHR42919:SF8">
    <property type="entry name" value="N-ALPHA-ACETYLTRANSFERASE 50"/>
    <property type="match status" value="1"/>
</dbReference>
<dbReference type="PANTHER" id="PTHR42919">
    <property type="entry name" value="N-ALPHA-ACETYLTRANSFERASE"/>
    <property type="match status" value="1"/>
</dbReference>
<dbReference type="STRING" id="1522189.A0A316VUR3"/>
<feature type="region of interest" description="Disordered" evidence="3">
    <location>
        <begin position="140"/>
        <end position="192"/>
    </location>
</feature>
<evidence type="ECO:0000313" key="5">
    <source>
        <dbReference type="EMBL" id="PWN41190.1"/>
    </source>
</evidence>
<evidence type="ECO:0000256" key="3">
    <source>
        <dbReference type="SAM" id="MobiDB-lite"/>
    </source>
</evidence>
<dbReference type="OrthoDB" id="47374at2759"/>
<dbReference type="InterPro" id="IPR000182">
    <property type="entry name" value="GNAT_dom"/>
</dbReference>
<keyword evidence="6" id="KW-1185">Reference proteome</keyword>
<evidence type="ECO:0000256" key="1">
    <source>
        <dbReference type="ARBA" id="ARBA00022679"/>
    </source>
</evidence>
<dbReference type="SUPFAM" id="SSF55729">
    <property type="entry name" value="Acyl-CoA N-acyltransferases (Nat)"/>
    <property type="match status" value="1"/>
</dbReference>
<proteinExistence type="predicted"/>
<accession>A0A316VUR3</accession>
<dbReference type="GO" id="GO:0007064">
    <property type="term" value="P:mitotic sister chromatid cohesion"/>
    <property type="evidence" value="ECO:0007669"/>
    <property type="project" value="TreeGrafter"/>
</dbReference>
<evidence type="ECO:0000256" key="2">
    <source>
        <dbReference type="ARBA" id="ARBA00023315"/>
    </source>
</evidence>
<dbReference type="RefSeq" id="XP_025368350.1">
    <property type="nucleotide sequence ID" value="XM_025514331.1"/>
</dbReference>
<evidence type="ECO:0000313" key="6">
    <source>
        <dbReference type="Proteomes" id="UP000245783"/>
    </source>
</evidence>
<sequence length="241" mass="26289">MASTATTSSLPAPPPPKIYAARSKAPIRSVIPHKIALALLTPNNVGQLRRLNSVLFPVRFSDGWYKDVLHKDVAAICKLALFNDIPVGNICCRYEREGDSEVKVYIMTLGVLAPYRRLGIASELLRHLLTVAGVGTSVSLRDPNAPAPKAPSASTYSKSSNSNNTNAASKSSKDSKATSAKTEEPKRESRTVKSLYLHVQTSNDEAKAFYESQGFKHTGTVQDYYKVGIEPRSAWVLERIA</sequence>
<dbReference type="AlphaFoldDB" id="A0A316VUR3"/>
<dbReference type="InParanoid" id="A0A316VUR3"/>
<feature type="domain" description="N-acetyltransferase" evidence="4">
    <location>
        <begin position="35"/>
        <end position="241"/>
    </location>
</feature>
<name>A0A316VUR3_9BASI</name>